<dbReference type="InterPro" id="IPR022193">
    <property type="entry name" value="DUF3718"/>
</dbReference>
<accession>A0ABP3WU19</accession>
<comment type="caution">
    <text evidence="2">The sequence shown here is derived from an EMBL/GenBank/DDBJ whole genome shotgun (WGS) entry which is preliminary data.</text>
</comment>
<organism evidence="2 3">
    <name type="scientific">Aliiglaciecola litoralis</name>
    <dbReference type="NCBI Taxonomy" id="582857"/>
    <lineage>
        <taxon>Bacteria</taxon>
        <taxon>Pseudomonadati</taxon>
        <taxon>Pseudomonadota</taxon>
        <taxon>Gammaproteobacteria</taxon>
        <taxon>Alteromonadales</taxon>
        <taxon>Alteromonadaceae</taxon>
        <taxon>Aliiglaciecola</taxon>
    </lineage>
</organism>
<reference evidence="3" key="1">
    <citation type="journal article" date="2019" name="Int. J. Syst. Evol. Microbiol.">
        <title>The Global Catalogue of Microorganisms (GCM) 10K type strain sequencing project: providing services to taxonomists for standard genome sequencing and annotation.</title>
        <authorList>
            <consortium name="The Broad Institute Genomics Platform"/>
            <consortium name="The Broad Institute Genome Sequencing Center for Infectious Disease"/>
            <person name="Wu L."/>
            <person name="Ma J."/>
        </authorList>
    </citation>
    <scope>NUCLEOTIDE SEQUENCE [LARGE SCALE GENOMIC DNA]</scope>
    <source>
        <strain evidence="3">JCM 15896</strain>
    </source>
</reference>
<evidence type="ECO:0000313" key="3">
    <source>
        <dbReference type="Proteomes" id="UP001500359"/>
    </source>
</evidence>
<evidence type="ECO:0000313" key="2">
    <source>
        <dbReference type="EMBL" id="GAA0856701.1"/>
    </source>
</evidence>
<dbReference type="EMBL" id="BAAAFD010000005">
    <property type="protein sequence ID" value="GAA0856701.1"/>
    <property type="molecule type" value="Genomic_DNA"/>
</dbReference>
<feature type="chain" id="PRO_5047123427" description="DUF3718 domain-containing protein" evidence="1">
    <location>
        <begin position="35"/>
        <end position="115"/>
    </location>
</feature>
<name>A0ABP3WU19_9ALTE</name>
<proteinExistence type="predicted"/>
<feature type="signal peptide" evidence="1">
    <location>
        <begin position="1"/>
        <end position="34"/>
    </location>
</feature>
<evidence type="ECO:0000256" key="1">
    <source>
        <dbReference type="SAM" id="SignalP"/>
    </source>
</evidence>
<keyword evidence="3" id="KW-1185">Reference proteome</keyword>
<dbReference type="Proteomes" id="UP001500359">
    <property type="component" value="Unassembled WGS sequence"/>
</dbReference>
<protein>
    <recommendedName>
        <fullName evidence="4">DUF3718 domain-containing protein</fullName>
    </recommendedName>
</protein>
<dbReference type="Pfam" id="PF12514">
    <property type="entry name" value="DUF3718"/>
    <property type="match status" value="1"/>
</dbReference>
<evidence type="ECO:0008006" key="4">
    <source>
        <dbReference type="Google" id="ProtNLM"/>
    </source>
</evidence>
<keyword evidence="1" id="KW-0732">Signal</keyword>
<sequence length="115" mass="12405">MKNSNVSFVSNTLVKATAVIGIVLAILTSSNAIAAIDKSTEAKLIKICHALKSDSRVKLHRTVKQSRLGYKQIAAGLKCNGKSAMEFAMLNNAQKTAGYLARKSNINANRMLAKR</sequence>
<dbReference type="RefSeq" id="WP_343859327.1">
    <property type="nucleotide sequence ID" value="NZ_BAAAFD010000005.1"/>
</dbReference>
<gene>
    <name evidence="2" type="ORF">GCM10009114_19620</name>
</gene>